<dbReference type="InterPro" id="IPR027417">
    <property type="entry name" value="P-loop_NTPase"/>
</dbReference>
<evidence type="ECO:0000256" key="6">
    <source>
        <dbReference type="ARBA" id="ARBA00022840"/>
    </source>
</evidence>
<feature type="binding site" evidence="10">
    <location>
        <begin position="152"/>
        <end position="159"/>
    </location>
    <ligand>
        <name>ATP</name>
        <dbReference type="ChEBI" id="CHEBI:30616"/>
    </ligand>
</feature>
<dbReference type="GO" id="GO:0005874">
    <property type="term" value="C:microtubule"/>
    <property type="evidence" value="ECO:0007669"/>
    <property type="project" value="UniProtKB-KW"/>
</dbReference>
<keyword evidence="7 11" id="KW-0175">Coiled coil</keyword>
<feature type="region of interest" description="Disordered" evidence="12">
    <location>
        <begin position="868"/>
        <end position="897"/>
    </location>
</feature>
<dbReference type="InterPro" id="IPR047149">
    <property type="entry name" value="KIF11-like"/>
</dbReference>
<keyword evidence="6 10" id="KW-0067">ATP-binding</keyword>
<comment type="similarity">
    <text evidence="10">Belongs to the TRAFAC class myosin-kinesin ATPase superfamily. Kinesin family.</text>
</comment>
<feature type="compositionally biased region" description="Basic residues" evidence="12">
    <location>
        <begin position="1117"/>
        <end position="1133"/>
    </location>
</feature>
<evidence type="ECO:0000256" key="5">
    <source>
        <dbReference type="ARBA" id="ARBA00022741"/>
    </source>
</evidence>
<feature type="region of interest" description="Disordered" evidence="12">
    <location>
        <begin position="1109"/>
        <end position="1133"/>
    </location>
</feature>
<dbReference type="Gene3D" id="3.40.850.10">
    <property type="entry name" value="Kinesin motor domain"/>
    <property type="match status" value="1"/>
</dbReference>
<feature type="coiled-coil region" evidence="11">
    <location>
        <begin position="565"/>
        <end position="599"/>
    </location>
</feature>
<dbReference type="InterPro" id="IPR019821">
    <property type="entry name" value="Kinesin_motor_CS"/>
</dbReference>
<dbReference type="EMBL" id="JBJQND010000011">
    <property type="protein sequence ID" value="KAL3861870.1"/>
    <property type="molecule type" value="Genomic_DNA"/>
</dbReference>
<feature type="domain" description="Kinesin motor" evidence="13">
    <location>
        <begin position="56"/>
        <end position="507"/>
    </location>
</feature>
<evidence type="ECO:0000313" key="14">
    <source>
        <dbReference type="EMBL" id="KAL3861870.1"/>
    </source>
</evidence>
<dbReference type="Proteomes" id="UP001634394">
    <property type="component" value="Unassembled WGS sequence"/>
</dbReference>
<dbReference type="Gene3D" id="1.10.287.1490">
    <property type="match status" value="1"/>
</dbReference>
<dbReference type="PROSITE" id="PS00411">
    <property type="entry name" value="KINESIN_MOTOR_1"/>
    <property type="match status" value="1"/>
</dbReference>
<evidence type="ECO:0000256" key="11">
    <source>
        <dbReference type="SAM" id="Coils"/>
    </source>
</evidence>
<sequence length="1133" mass="128473">MAQLPKSTRLLSDIVPMNVDDVNDKADSDDDILMKTPRKNLLPQFTDTQIDIGNGRMKVYLRIRPLTKTEIDKQENQKCLEVESAQTVLAHAPKDSHSYRNTAHGLGKTTNKFTFSRIFKEDTSQKEFFKDTMLSSVKDFIDGQNCLVFSYGVTSSGKTYTIQGNPSDAGVLPRALDVLFNSISGKQWGHMNLKPTMFTDVIRLTEDEELREKKLKEKILRLSHEDDVDVMSLLGEDASDISQMANTTTSSESSNVSSIHYDSKSSVNTEEIFLDLKNRVREETAVSVEDQGQIRFSVWVSFAEIYNEQIFDLLEAVPRTKKARRNVLKLSEDKNGSPYVKGLKQIHVESADEAYKLLVIGQRNLRTACTKLNHNSSRSHCIYNIKVLRVVDKGAPHVARVSMLSFCDLAGSERYSKTQNSGERLREAGNINTSLMTLGRCIETLRYNQTHKENKIIPFRDSKLTRLFQNFFNGTGRAAMIINISQSSSLFDETIHVLKFSAIATKIIVTQKAEPPPKFHISSLSGPDDARPSISWATPCTLAKSHFDMESAINMPLPEDDDEDLNESDDGVNSLLQLIEDLKQELIREKRSKVMLEAKIREEVCQEMMKQFVEIENNYSERIRFTEQRAEDMADRRIQIYLDAVSGDSHSKKQPEHVEDDDDEYVSSILLHQEQAKVEALETKTKDLEAEIAEIKSKLTDQNKEKSTMKVNISQLEQQQMDHSANHDAELDQLKKQLAEAESTIQKLQSQIHKKADNTTDYHMEKSSLTEKLKEAREQINSQQAEIKELNEMLTEAGETFENKETEISKLKELCQDFEDKLKSQAQTIKALEAAAEKSRNAMETADYSLSKREESLAKLKDELQQLKGTPPMQGAVIPDTPPLSEEPGQNQPQSHQTKSVCIAKESLDRGSIDSGAVPDTTGYATDSDDEIIFKTRFTKDPQAGSVLCRNQVNKAMSSKKSFTVYHDIQREYIIPSIQENTERSQTPKTPYSVSSGTGSHAKKSLEDFQVDLKYPKEKLRPYIIKKPLDNSRVLQVVLTPLNNKHVTHHTKTSLLRLKNSPRQDPTRGRECISKCSISRPQEKNTDMFLSVGKRKALEDLNTSKRRKIESVPVKKAPIRKSLGKKYNLRSRR</sequence>
<dbReference type="Pfam" id="PF00225">
    <property type="entry name" value="Kinesin"/>
    <property type="match status" value="1"/>
</dbReference>
<evidence type="ECO:0000313" key="15">
    <source>
        <dbReference type="Proteomes" id="UP001634394"/>
    </source>
</evidence>
<dbReference type="PANTHER" id="PTHR47970:SF29">
    <property type="entry name" value="KINESIN FAMILY MEMBER 20B"/>
    <property type="match status" value="1"/>
</dbReference>
<dbReference type="InterPro" id="IPR036961">
    <property type="entry name" value="Kinesin_motor_dom_sf"/>
</dbReference>
<feature type="compositionally biased region" description="Polar residues" evidence="12">
    <location>
        <begin position="979"/>
        <end position="999"/>
    </location>
</feature>
<evidence type="ECO:0000256" key="2">
    <source>
        <dbReference type="ARBA" id="ARBA00022490"/>
    </source>
</evidence>
<accession>A0ABD3VKB5</accession>
<evidence type="ECO:0000256" key="7">
    <source>
        <dbReference type="ARBA" id="ARBA00023054"/>
    </source>
</evidence>
<dbReference type="GO" id="GO:0003774">
    <property type="term" value="F:cytoskeletal motor activity"/>
    <property type="evidence" value="ECO:0007669"/>
    <property type="project" value="UniProtKB-UniRule"/>
</dbReference>
<dbReference type="GO" id="GO:0005524">
    <property type="term" value="F:ATP binding"/>
    <property type="evidence" value="ECO:0007669"/>
    <property type="project" value="UniProtKB-UniRule"/>
</dbReference>
<comment type="subcellular location">
    <subcellularLocation>
        <location evidence="1">Cytoplasm</location>
        <location evidence="1">Cytoskeleton</location>
        <location evidence="1">Spindle</location>
    </subcellularLocation>
</comment>
<dbReference type="PANTHER" id="PTHR47970">
    <property type="entry name" value="KINESIN-LIKE PROTEIN KIF11"/>
    <property type="match status" value="1"/>
</dbReference>
<gene>
    <name evidence="14" type="ORF">ACJMK2_007884</name>
</gene>
<evidence type="ECO:0000256" key="9">
    <source>
        <dbReference type="ARBA" id="ARBA00023212"/>
    </source>
</evidence>
<comment type="caution">
    <text evidence="14">The sequence shown here is derived from an EMBL/GenBank/DDBJ whole genome shotgun (WGS) entry which is preliminary data.</text>
</comment>
<evidence type="ECO:0000256" key="4">
    <source>
        <dbReference type="ARBA" id="ARBA00022701"/>
    </source>
</evidence>
<feature type="compositionally biased region" description="Polar residues" evidence="12">
    <location>
        <begin position="888"/>
        <end position="897"/>
    </location>
</feature>
<keyword evidence="9" id="KW-0206">Cytoskeleton</keyword>
<keyword evidence="15" id="KW-1185">Reference proteome</keyword>
<dbReference type="GO" id="GO:0005819">
    <property type="term" value="C:spindle"/>
    <property type="evidence" value="ECO:0007669"/>
    <property type="project" value="UniProtKB-SubCell"/>
</dbReference>
<evidence type="ECO:0000259" key="13">
    <source>
        <dbReference type="PROSITE" id="PS50067"/>
    </source>
</evidence>
<name>A0ABD3VKB5_SINWO</name>
<dbReference type="PRINTS" id="PR00380">
    <property type="entry name" value="KINESINHEAVY"/>
</dbReference>
<feature type="region of interest" description="Disordered" evidence="12">
    <location>
        <begin position="979"/>
        <end position="1001"/>
    </location>
</feature>
<evidence type="ECO:0000256" key="8">
    <source>
        <dbReference type="ARBA" id="ARBA00023175"/>
    </source>
</evidence>
<evidence type="ECO:0000256" key="10">
    <source>
        <dbReference type="PROSITE-ProRule" id="PRU00283"/>
    </source>
</evidence>
<dbReference type="SUPFAM" id="SSF52540">
    <property type="entry name" value="P-loop containing nucleoside triphosphate hydrolases"/>
    <property type="match status" value="1"/>
</dbReference>
<protein>
    <recommendedName>
        <fullName evidence="13">Kinesin motor domain-containing protein</fullName>
    </recommendedName>
</protein>
<keyword evidence="3" id="KW-0597">Phosphoprotein</keyword>
<evidence type="ECO:0000256" key="1">
    <source>
        <dbReference type="ARBA" id="ARBA00004186"/>
    </source>
</evidence>
<proteinExistence type="inferred from homology"/>
<keyword evidence="5 10" id="KW-0547">Nucleotide-binding</keyword>
<keyword evidence="2" id="KW-0963">Cytoplasm</keyword>
<dbReference type="PROSITE" id="PS50067">
    <property type="entry name" value="KINESIN_MOTOR_2"/>
    <property type="match status" value="1"/>
</dbReference>
<evidence type="ECO:0000256" key="12">
    <source>
        <dbReference type="SAM" id="MobiDB-lite"/>
    </source>
</evidence>
<dbReference type="AlphaFoldDB" id="A0ABD3VKB5"/>
<organism evidence="14 15">
    <name type="scientific">Sinanodonta woodiana</name>
    <name type="common">Chinese pond mussel</name>
    <name type="synonym">Anodonta woodiana</name>
    <dbReference type="NCBI Taxonomy" id="1069815"/>
    <lineage>
        <taxon>Eukaryota</taxon>
        <taxon>Metazoa</taxon>
        <taxon>Spiralia</taxon>
        <taxon>Lophotrochozoa</taxon>
        <taxon>Mollusca</taxon>
        <taxon>Bivalvia</taxon>
        <taxon>Autobranchia</taxon>
        <taxon>Heteroconchia</taxon>
        <taxon>Palaeoheterodonta</taxon>
        <taxon>Unionida</taxon>
        <taxon>Unionoidea</taxon>
        <taxon>Unionidae</taxon>
        <taxon>Unioninae</taxon>
        <taxon>Sinanodonta</taxon>
    </lineage>
</organism>
<dbReference type="SMART" id="SM00129">
    <property type="entry name" value="KISc"/>
    <property type="match status" value="1"/>
</dbReference>
<dbReference type="InterPro" id="IPR001752">
    <property type="entry name" value="Kinesin_motor_dom"/>
</dbReference>
<keyword evidence="8 10" id="KW-0505">Motor protein</keyword>
<reference evidence="14 15" key="1">
    <citation type="submission" date="2024-11" db="EMBL/GenBank/DDBJ databases">
        <title>Chromosome-level genome assembly of the freshwater bivalve Anodonta woodiana.</title>
        <authorList>
            <person name="Chen X."/>
        </authorList>
    </citation>
    <scope>NUCLEOTIDE SEQUENCE [LARGE SCALE GENOMIC DNA]</scope>
    <source>
        <strain evidence="14">MN2024</strain>
        <tissue evidence="14">Gills</tissue>
    </source>
</reference>
<evidence type="ECO:0000256" key="3">
    <source>
        <dbReference type="ARBA" id="ARBA00022553"/>
    </source>
</evidence>
<keyword evidence="4" id="KW-0493">Microtubule</keyword>